<sequence>MEVIKFLDRLNHEYVKLHGNYEELFWISYMGDHSVDRKMKLALAERNKFEGNSDYLKTVKHLKETAVPKELSRLIAWETFFKKYQIPKKVRKLKTEIGDLENKIQIKKAKQKEGYIDPYTKKFVKASHLQMRTMIRTHPDEKVRKVIFQAEEKSAVICLDEYIKLVDLRNNYAKALGYSDFYAYKTQIEEGMAKSEVFALFDNIYEKTKYGFKNVRKMEKKMPGLRQPWNFAFLISGDFVREEDPFFQFDEALIRWGKSMTALNIDYSGGTINLDLLDRPGKYNNGFCHYPNVVYEAEGKRFLGAANFTTNVVYGQVGSGIQGYATLFHEGGHAADRLNCRQPDACMNTEYPPASTAWAETQSMFLDTMMSSVEWRARYARDNKNQPYPFELFVRKVKKLHPVMPLDMMGIMFVMNFERKIYSVKKLNRKKVLELAKRSYRKHFDMKSDSLLVLSVPHIYSWENACSYHGYGLAELSLAQWREYFYKKYGHIVDNPNVGREMIKAWSYGASKTYAELVKIATGKKLSSQAYISENTRSIAAIISLAKKRIKKLNSVRQYRGKVNINAKVRLVHGKQLIADNSKSFEKMAQKYKHWLSSQQING</sequence>
<dbReference type="Proteomes" id="UP000176786">
    <property type="component" value="Unassembled WGS sequence"/>
</dbReference>
<dbReference type="PANTHER" id="PTHR11804:SF84">
    <property type="entry name" value="SACCHAROLYSIN"/>
    <property type="match status" value="1"/>
</dbReference>
<dbReference type="AlphaFoldDB" id="A0A1F5P5G7"/>
<dbReference type="EMBL" id="MFES01000027">
    <property type="protein sequence ID" value="OGE85121.1"/>
    <property type="molecule type" value="Genomic_DNA"/>
</dbReference>
<dbReference type="GO" id="GO:0006518">
    <property type="term" value="P:peptide metabolic process"/>
    <property type="evidence" value="ECO:0007669"/>
    <property type="project" value="TreeGrafter"/>
</dbReference>
<evidence type="ECO:0000313" key="1">
    <source>
        <dbReference type="EMBL" id="OGE85121.1"/>
    </source>
</evidence>
<protein>
    <recommendedName>
        <fullName evidence="3">Peptidase M3A/M3B catalytic domain-containing protein</fullName>
    </recommendedName>
</protein>
<gene>
    <name evidence="1" type="ORF">A3J48_03030</name>
</gene>
<dbReference type="SUPFAM" id="SSF55486">
    <property type="entry name" value="Metalloproteases ('zincins'), catalytic domain"/>
    <property type="match status" value="1"/>
</dbReference>
<dbReference type="Gene3D" id="1.10.1370.30">
    <property type="match status" value="1"/>
</dbReference>
<dbReference type="PANTHER" id="PTHR11804">
    <property type="entry name" value="PROTEASE M3 THIMET OLIGOPEPTIDASE-RELATED"/>
    <property type="match status" value="1"/>
</dbReference>
<name>A0A1F5P5G7_9BACT</name>
<evidence type="ECO:0008006" key="3">
    <source>
        <dbReference type="Google" id="ProtNLM"/>
    </source>
</evidence>
<organism evidence="1 2">
    <name type="scientific">Candidatus Doudnabacteria bacterium RIFCSPHIGHO2_02_FULL_46_11</name>
    <dbReference type="NCBI Taxonomy" id="1817832"/>
    <lineage>
        <taxon>Bacteria</taxon>
        <taxon>Candidatus Doudnaibacteriota</taxon>
    </lineage>
</organism>
<dbReference type="GO" id="GO:0004222">
    <property type="term" value="F:metalloendopeptidase activity"/>
    <property type="evidence" value="ECO:0007669"/>
    <property type="project" value="InterPro"/>
</dbReference>
<dbReference type="InterPro" id="IPR045090">
    <property type="entry name" value="Pept_M3A_M3B"/>
</dbReference>
<evidence type="ECO:0000313" key="2">
    <source>
        <dbReference type="Proteomes" id="UP000176786"/>
    </source>
</evidence>
<accession>A0A1F5P5G7</accession>
<proteinExistence type="predicted"/>
<reference evidence="1 2" key="1">
    <citation type="journal article" date="2016" name="Nat. Commun.">
        <title>Thousands of microbial genomes shed light on interconnected biogeochemical processes in an aquifer system.</title>
        <authorList>
            <person name="Anantharaman K."/>
            <person name="Brown C.T."/>
            <person name="Hug L.A."/>
            <person name="Sharon I."/>
            <person name="Castelle C.J."/>
            <person name="Probst A.J."/>
            <person name="Thomas B.C."/>
            <person name="Singh A."/>
            <person name="Wilkins M.J."/>
            <person name="Karaoz U."/>
            <person name="Brodie E.L."/>
            <person name="Williams K.H."/>
            <person name="Hubbard S.S."/>
            <person name="Banfield J.F."/>
        </authorList>
    </citation>
    <scope>NUCLEOTIDE SEQUENCE [LARGE SCALE GENOMIC DNA]</scope>
</reference>
<dbReference type="GO" id="GO:0006508">
    <property type="term" value="P:proteolysis"/>
    <property type="evidence" value="ECO:0007669"/>
    <property type="project" value="InterPro"/>
</dbReference>
<dbReference type="STRING" id="1817832.A3J48_03030"/>
<comment type="caution">
    <text evidence="1">The sequence shown here is derived from an EMBL/GenBank/DDBJ whole genome shotgun (WGS) entry which is preliminary data.</text>
</comment>